<dbReference type="EMBL" id="CAJOBJ010253420">
    <property type="protein sequence ID" value="CAF5098501.1"/>
    <property type="molecule type" value="Genomic_DNA"/>
</dbReference>
<name>A0A8S3F305_9BILA</name>
<comment type="caution">
    <text evidence="1">The sequence shown here is derived from an EMBL/GenBank/DDBJ whole genome shotgun (WGS) entry which is preliminary data.</text>
</comment>
<dbReference type="Proteomes" id="UP000681720">
    <property type="component" value="Unassembled WGS sequence"/>
</dbReference>
<dbReference type="AlphaFoldDB" id="A0A8S3F305"/>
<organism evidence="1 2">
    <name type="scientific">Rotaria magnacalcarata</name>
    <dbReference type="NCBI Taxonomy" id="392030"/>
    <lineage>
        <taxon>Eukaryota</taxon>
        <taxon>Metazoa</taxon>
        <taxon>Spiralia</taxon>
        <taxon>Gnathifera</taxon>
        <taxon>Rotifera</taxon>
        <taxon>Eurotatoria</taxon>
        <taxon>Bdelloidea</taxon>
        <taxon>Philodinida</taxon>
        <taxon>Philodinidae</taxon>
        <taxon>Rotaria</taxon>
    </lineage>
</organism>
<accession>A0A8S3F305</accession>
<evidence type="ECO:0000313" key="1">
    <source>
        <dbReference type="EMBL" id="CAF5098501.1"/>
    </source>
</evidence>
<evidence type="ECO:0000313" key="2">
    <source>
        <dbReference type="Proteomes" id="UP000681720"/>
    </source>
</evidence>
<gene>
    <name evidence="1" type="ORF">GIL414_LOCUS62590</name>
</gene>
<proteinExistence type="predicted"/>
<sequence>MMILACWKRHNPTNNYPVSKRADLNFITGHGNEMIR</sequence>
<feature type="non-terminal residue" evidence="1">
    <location>
        <position position="36"/>
    </location>
</feature>
<reference evidence="1" key="1">
    <citation type="submission" date="2021-02" db="EMBL/GenBank/DDBJ databases">
        <authorList>
            <person name="Nowell W R."/>
        </authorList>
    </citation>
    <scope>NUCLEOTIDE SEQUENCE</scope>
</reference>
<protein>
    <submittedName>
        <fullName evidence="1">Uncharacterized protein</fullName>
    </submittedName>
</protein>